<proteinExistence type="predicted"/>
<feature type="compositionally biased region" description="Low complexity" evidence="1">
    <location>
        <begin position="147"/>
        <end position="160"/>
    </location>
</feature>
<dbReference type="AlphaFoldDB" id="A0A2C5XIK9"/>
<dbReference type="EMBL" id="APWK03000009">
    <property type="protein sequence ID" value="PHH55680.1"/>
    <property type="molecule type" value="Genomic_DNA"/>
</dbReference>
<evidence type="ECO:0000313" key="2">
    <source>
        <dbReference type="EMBL" id="PHH55680.1"/>
    </source>
</evidence>
<reference evidence="2 3" key="2">
    <citation type="journal article" date="2013" name="IMA Fungus">
        <title>IMA Genome-F 1: Ceratocystis fimbriata: Draft nuclear genome sequence for the plant pathogen, Ceratocystis fimbriata.</title>
        <authorList>
            <person name="Wilken P.M."/>
            <person name="Steenkamp E.T."/>
            <person name="Wingfield M.J."/>
            <person name="de Beer Z.W."/>
            <person name="Wingfield B.D."/>
        </authorList>
    </citation>
    <scope>NUCLEOTIDE SEQUENCE [LARGE SCALE GENOMIC DNA]</scope>
    <source>
        <strain evidence="2 3">CBS 114723</strain>
    </source>
</reference>
<comment type="caution">
    <text evidence="2">The sequence shown here is derived from an EMBL/GenBank/DDBJ whole genome shotgun (WGS) entry which is preliminary data.</text>
</comment>
<feature type="compositionally biased region" description="Low complexity" evidence="1">
    <location>
        <begin position="290"/>
        <end position="299"/>
    </location>
</feature>
<feature type="compositionally biased region" description="Basic and acidic residues" evidence="1">
    <location>
        <begin position="354"/>
        <end position="364"/>
    </location>
</feature>
<feature type="region of interest" description="Disordered" evidence="1">
    <location>
        <begin position="352"/>
        <end position="405"/>
    </location>
</feature>
<reference evidence="2 3" key="1">
    <citation type="journal article" date="2013" name="Fungal Biol.">
        <title>Analysis of microsatellite markers in the genome of the plant pathogen Ceratocystis fimbriata.</title>
        <authorList>
            <person name="Simpson M.C."/>
            <person name="Wilken P.M."/>
            <person name="Coetzee M.P."/>
            <person name="Wingfield M.J."/>
            <person name="Wingfield B.D."/>
        </authorList>
    </citation>
    <scope>NUCLEOTIDE SEQUENCE [LARGE SCALE GENOMIC DNA]</scope>
    <source>
        <strain evidence="2 3">CBS 114723</strain>
    </source>
</reference>
<feature type="compositionally biased region" description="Low complexity" evidence="1">
    <location>
        <begin position="365"/>
        <end position="405"/>
    </location>
</feature>
<feature type="compositionally biased region" description="Basic residues" evidence="1">
    <location>
        <begin position="113"/>
        <end position="127"/>
    </location>
</feature>
<organism evidence="2 3">
    <name type="scientific">Ceratocystis fimbriata CBS 114723</name>
    <dbReference type="NCBI Taxonomy" id="1035309"/>
    <lineage>
        <taxon>Eukaryota</taxon>
        <taxon>Fungi</taxon>
        <taxon>Dikarya</taxon>
        <taxon>Ascomycota</taxon>
        <taxon>Pezizomycotina</taxon>
        <taxon>Sordariomycetes</taxon>
        <taxon>Hypocreomycetidae</taxon>
        <taxon>Microascales</taxon>
        <taxon>Ceratocystidaceae</taxon>
        <taxon>Ceratocystis</taxon>
    </lineage>
</organism>
<feature type="compositionally biased region" description="Polar residues" evidence="1">
    <location>
        <begin position="198"/>
        <end position="223"/>
    </location>
</feature>
<feature type="region of interest" description="Disordered" evidence="1">
    <location>
        <begin position="94"/>
        <end position="324"/>
    </location>
</feature>
<feature type="compositionally biased region" description="Basic and acidic residues" evidence="1">
    <location>
        <begin position="273"/>
        <end position="283"/>
    </location>
</feature>
<sequence length="489" mass="54686">MCKYIRFIFSPSSSSSPSPRQLYDSDQFEPCDFYLSTGIECPKPIVSLFHPPIAPDSPSASGTSLASASYTHRRSSTLAVASASPRSIAHLALPNQTFASVQSPSRSPVSDNRRRHDSRSHHHHHRQSTSSKSNSAPHRSRDHQEASSHSQSKSHLQSHSYTSTGHRRLSTTAHIPRTIPEIPSSSTLPNMSSSKSSAQQHQPQQTSPSLSESRMRQSHQSGVNDKDSQHKKKRAASRTRARRQSVSPYSSMSEASDDEDDRHKQSIRHKLRREIARERERMQMKKTVASGSGSSGRSSSKVRHEDTSAEADEAERRAHRHSKQARFYETPLIFSDSDDEDTRQLRINARIAAHNREISRRPSHDSPSSTPSTTHTTAIVSSSRTQSPKSSTSSTKASKFKSTSKATANNYVRPNVEMTVDELVAADPMEYGSGARVSTLVDARRPRSTRQSAYDGVSWQQIQKKVEEEAMRERLKERFVPRCNQPQAW</sequence>
<accession>A0A2C5XIK9</accession>
<feature type="compositionally biased region" description="Polar residues" evidence="1">
    <location>
        <begin position="94"/>
        <end position="110"/>
    </location>
</feature>
<evidence type="ECO:0000313" key="3">
    <source>
        <dbReference type="Proteomes" id="UP000222788"/>
    </source>
</evidence>
<protein>
    <submittedName>
        <fullName evidence="2">Uncharacterized protein</fullName>
    </submittedName>
</protein>
<keyword evidence="3" id="KW-1185">Reference proteome</keyword>
<feature type="compositionally biased region" description="Low complexity" evidence="1">
    <location>
        <begin position="184"/>
        <end position="197"/>
    </location>
</feature>
<feature type="compositionally biased region" description="Basic residues" evidence="1">
    <location>
        <begin position="229"/>
        <end position="243"/>
    </location>
</feature>
<dbReference type="Proteomes" id="UP000222788">
    <property type="component" value="Unassembled WGS sequence"/>
</dbReference>
<name>A0A2C5XIK9_9PEZI</name>
<gene>
    <name evidence="2" type="ORF">CFIMG_008633RA00001</name>
</gene>
<evidence type="ECO:0000256" key="1">
    <source>
        <dbReference type="SAM" id="MobiDB-lite"/>
    </source>
</evidence>